<dbReference type="PANTHER" id="PTHR46268:SF27">
    <property type="entry name" value="UNIVERSAL STRESS PROTEIN RV2623"/>
    <property type="match status" value="1"/>
</dbReference>
<accession>A0A246J1X7</accession>
<feature type="domain" description="UspA" evidence="4">
    <location>
        <begin position="2"/>
        <end position="140"/>
    </location>
</feature>
<dbReference type="EMBL" id="NIOF01000011">
    <property type="protein sequence ID" value="OWQ86164.1"/>
    <property type="molecule type" value="Genomic_DNA"/>
</dbReference>
<protein>
    <submittedName>
        <fullName evidence="5">Universal stress protein UspA</fullName>
    </submittedName>
</protein>
<dbReference type="InterPro" id="IPR006016">
    <property type="entry name" value="UspA"/>
</dbReference>
<comment type="caution">
    <text evidence="5">The sequence shown here is derived from an EMBL/GenBank/DDBJ whole genome shotgun (WGS) entry which is preliminary data.</text>
</comment>
<reference evidence="5 6" key="1">
    <citation type="journal article" date="2008" name="Int. J. Syst. Evol. Microbiol.">
        <title>Description of Roseateles aquatilis sp. nov. and Roseateles terrae sp. nov., in the class Betaproteobacteria, and emended description of the genus Roseateles.</title>
        <authorList>
            <person name="Gomila M."/>
            <person name="Bowien B."/>
            <person name="Falsen E."/>
            <person name="Moore E.R."/>
            <person name="Lalucat J."/>
        </authorList>
    </citation>
    <scope>NUCLEOTIDE SEQUENCE [LARGE SCALE GENOMIC DNA]</scope>
    <source>
        <strain evidence="5 6">CCUG 48205</strain>
    </source>
</reference>
<organism evidence="5 6">
    <name type="scientific">Roseateles aquatilis</name>
    <dbReference type="NCBI Taxonomy" id="431061"/>
    <lineage>
        <taxon>Bacteria</taxon>
        <taxon>Pseudomonadati</taxon>
        <taxon>Pseudomonadota</taxon>
        <taxon>Betaproteobacteria</taxon>
        <taxon>Burkholderiales</taxon>
        <taxon>Sphaerotilaceae</taxon>
        <taxon>Roseateles</taxon>
    </lineage>
</organism>
<proteinExistence type="inferred from homology"/>
<sequence length="140" mass="15137">MKILVAVDGSTYSKRMLAYLSAHDEWLGGAHDYTVVHVVPGVPPRAAAVIDKAVLAEYYQDEAEKVLKSIRTFMDKRGIKAQYLVKTGHASEAITAVATKGRFDLLMMGSHGHTALGKLVLGSVATKVMANCDVPVLLIR</sequence>
<comment type="similarity">
    <text evidence="1">Belongs to the universal stress protein A family.</text>
</comment>
<dbReference type="OrthoDB" id="9792500at2"/>
<dbReference type="InterPro" id="IPR014729">
    <property type="entry name" value="Rossmann-like_a/b/a_fold"/>
</dbReference>
<evidence type="ECO:0000256" key="1">
    <source>
        <dbReference type="ARBA" id="ARBA00008791"/>
    </source>
</evidence>
<dbReference type="Gene3D" id="3.40.50.620">
    <property type="entry name" value="HUPs"/>
    <property type="match status" value="1"/>
</dbReference>
<dbReference type="CDD" id="cd00293">
    <property type="entry name" value="USP-like"/>
    <property type="match status" value="1"/>
</dbReference>
<dbReference type="Pfam" id="PF00582">
    <property type="entry name" value="Usp"/>
    <property type="match status" value="1"/>
</dbReference>
<evidence type="ECO:0000256" key="3">
    <source>
        <dbReference type="ARBA" id="ARBA00022840"/>
    </source>
</evidence>
<dbReference type="Proteomes" id="UP000197468">
    <property type="component" value="Unassembled WGS sequence"/>
</dbReference>
<dbReference type="SUPFAM" id="SSF52402">
    <property type="entry name" value="Adenine nucleotide alpha hydrolases-like"/>
    <property type="match status" value="1"/>
</dbReference>
<evidence type="ECO:0000259" key="4">
    <source>
        <dbReference type="Pfam" id="PF00582"/>
    </source>
</evidence>
<dbReference type="AlphaFoldDB" id="A0A246J1X7"/>
<dbReference type="InterPro" id="IPR006015">
    <property type="entry name" value="Universal_stress_UspA"/>
</dbReference>
<keyword evidence="3" id="KW-0067">ATP-binding</keyword>
<name>A0A246J1X7_9BURK</name>
<dbReference type="GO" id="GO:0005524">
    <property type="term" value="F:ATP binding"/>
    <property type="evidence" value="ECO:0007669"/>
    <property type="project" value="UniProtKB-KW"/>
</dbReference>
<dbReference type="PANTHER" id="PTHR46268">
    <property type="entry name" value="STRESS RESPONSE PROTEIN NHAX"/>
    <property type="match status" value="1"/>
</dbReference>
<evidence type="ECO:0000256" key="2">
    <source>
        <dbReference type="ARBA" id="ARBA00022741"/>
    </source>
</evidence>
<evidence type="ECO:0000313" key="5">
    <source>
        <dbReference type="EMBL" id="OWQ86164.1"/>
    </source>
</evidence>
<evidence type="ECO:0000313" key="6">
    <source>
        <dbReference type="Proteomes" id="UP000197468"/>
    </source>
</evidence>
<gene>
    <name evidence="5" type="ORF">CDN99_20205</name>
</gene>
<keyword evidence="6" id="KW-1185">Reference proteome</keyword>
<dbReference type="RefSeq" id="WP_088386713.1">
    <property type="nucleotide sequence ID" value="NZ_NIOF01000011.1"/>
</dbReference>
<dbReference type="PRINTS" id="PR01438">
    <property type="entry name" value="UNVRSLSTRESS"/>
</dbReference>
<keyword evidence="2" id="KW-0547">Nucleotide-binding</keyword>